<comment type="caution">
    <text evidence="1">The sequence shown here is derived from an EMBL/GenBank/DDBJ whole genome shotgun (WGS) entry which is preliminary data.</text>
</comment>
<protein>
    <submittedName>
        <fullName evidence="1">Uncharacterized protein</fullName>
    </submittedName>
</protein>
<evidence type="ECO:0000313" key="2">
    <source>
        <dbReference type="Proteomes" id="UP001157006"/>
    </source>
</evidence>
<evidence type="ECO:0000313" key="1">
    <source>
        <dbReference type="EMBL" id="CAI8583743.1"/>
    </source>
</evidence>
<keyword evidence="2" id="KW-1185">Reference proteome</keyword>
<name>A0AAV0YGU3_VICFA</name>
<dbReference type="EMBL" id="CATIWC010000990">
    <property type="protein sequence ID" value="CAI8583743.1"/>
    <property type="molecule type" value="Genomic_DNA"/>
</dbReference>
<accession>A0AAV0YGU3</accession>
<proteinExistence type="predicted"/>
<gene>
    <name evidence="1" type="ORF">VFH_U041400</name>
</gene>
<organism evidence="1 2">
    <name type="scientific">Vicia faba</name>
    <name type="common">Broad bean</name>
    <name type="synonym">Faba vulgaris</name>
    <dbReference type="NCBI Taxonomy" id="3906"/>
    <lineage>
        <taxon>Eukaryota</taxon>
        <taxon>Viridiplantae</taxon>
        <taxon>Streptophyta</taxon>
        <taxon>Embryophyta</taxon>
        <taxon>Tracheophyta</taxon>
        <taxon>Spermatophyta</taxon>
        <taxon>Magnoliopsida</taxon>
        <taxon>eudicotyledons</taxon>
        <taxon>Gunneridae</taxon>
        <taxon>Pentapetalae</taxon>
        <taxon>rosids</taxon>
        <taxon>fabids</taxon>
        <taxon>Fabales</taxon>
        <taxon>Fabaceae</taxon>
        <taxon>Papilionoideae</taxon>
        <taxon>50 kb inversion clade</taxon>
        <taxon>NPAAA clade</taxon>
        <taxon>Hologalegina</taxon>
        <taxon>IRL clade</taxon>
        <taxon>Fabeae</taxon>
        <taxon>Vicia</taxon>
    </lineage>
</organism>
<sequence>MGVATAVETFTGYQIGRTRMALRFLNEGRETYSIYEQKKEGECCERHLKGICRIETCPYPAFWVSELIFSAAPTINSGGDCPNSSSLVYGNCELIQPYQGLQPELFFKMSHEIYNYGEHQYECNFVVVPEDGNCINVFCQRSCNAAHIRRLVGKPGASIALEQISDIGGIGQRLYHGRVKVLDSGDYGVAAAVETFTGMVKMKQRIQRVPRRMDRLDVWIWDLLHENLMQQPWIC</sequence>
<dbReference type="AlphaFoldDB" id="A0AAV0YGU3"/>
<dbReference type="Proteomes" id="UP001157006">
    <property type="component" value="Unassembled WGS sequence"/>
</dbReference>
<reference evidence="1 2" key="1">
    <citation type="submission" date="2023-01" db="EMBL/GenBank/DDBJ databases">
        <authorList>
            <person name="Kreplak J."/>
        </authorList>
    </citation>
    <scope>NUCLEOTIDE SEQUENCE [LARGE SCALE GENOMIC DNA]</scope>
</reference>